<keyword evidence="1" id="KW-0175">Coiled coil</keyword>
<gene>
    <name evidence="2" type="ORF">PPRIM_AZ9-3.1.T1730010</name>
</gene>
<keyword evidence="3" id="KW-1185">Reference proteome</keyword>
<dbReference type="AlphaFoldDB" id="A0A8S1QP20"/>
<sequence>MKELSYMVMDAQQLYREYKELIKMKSKYYQELVETAKELSEIKDKEIQYKTIIQQLSETNTSEDADILITKLTEIDKIKAQKEVQIQDKNNYPESELDQRIIKSLNQEESIIKLQVENIKLQIKIEELQIKSNQEKNQNWQSQCQFLTTQLQQYLEKQQMAIQSYNDLVSYINDLEFSIQELREEYEYSKNNQEKYKSQLKIEKYKLDKANEKLSQLKLLFQKKNNKLKSMKENKNYMNVIHQMKFKMIKIKLLVQWRNQCNQPIKFTNSKNNRMINQIRQIMKFLKQIWIMIQQKNF</sequence>
<protein>
    <submittedName>
        <fullName evidence="2">Uncharacterized protein</fullName>
    </submittedName>
</protein>
<evidence type="ECO:0000313" key="3">
    <source>
        <dbReference type="Proteomes" id="UP000688137"/>
    </source>
</evidence>
<dbReference type="EMBL" id="CAJJDM010000182">
    <property type="protein sequence ID" value="CAD8116465.1"/>
    <property type="molecule type" value="Genomic_DNA"/>
</dbReference>
<feature type="coiled-coil region" evidence="1">
    <location>
        <begin position="111"/>
        <end position="234"/>
    </location>
</feature>
<reference evidence="2" key="1">
    <citation type="submission" date="2021-01" db="EMBL/GenBank/DDBJ databases">
        <authorList>
            <consortium name="Genoscope - CEA"/>
            <person name="William W."/>
        </authorList>
    </citation>
    <scope>NUCLEOTIDE SEQUENCE</scope>
</reference>
<evidence type="ECO:0000313" key="2">
    <source>
        <dbReference type="EMBL" id="CAD8116465.1"/>
    </source>
</evidence>
<organism evidence="2 3">
    <name type="scientific">Paramecium primaurelia</name>
    <dbReference type="NCBI Taxonomy" id="5886"/>
    <lineage>
        <taxon>Eukaryota</taxon>
        <taxon>Sar</taxon>
        <taxon>Alveolata</taxon>
        <taxon>Ciliophora</taxon>
        <taxon>Intramacronucleata</taxon>
        <taxon>Oligohymenophorea</taxon>
        <taxon>Peniculida</taxon>
        <taxon>Parameciidae</taxon>
        <taxon>Paramecium</taxon>
    </lineage>
</organism>
<evidence type="ECO:0000256" key="1">
    <source>
        <dbReference type="SAM" id="Coils"/>
    </source>
</evidence>
<comment type="caution">
    <text evidence="2">The sequence shown here is derived from an EMBL/GenBank/DDBJ whole genome shotgun (WGS) entry which is preliminary data.</text>
</comment>
<name>A0A8S1QP20_PARPR</name>
<proteinExistence type="predicted"/>
<dbReference type="Proteomes" id="UP000688137">
    <property type="component" value="Unassembled WGS sequence"/>
</dbReference>
<accession>A0A8S1QP20</accession>